<dbReference type="EMBL" id="KV425627">
    <property type="protein sequence ID" value="KZT20058.1"/>
    <property type="molecule type" value="Genomic_DNA"/>
</dbReference>
<evidence type="ECO:0000313" key="3">
    <source>
        <dbReference type="Proteomes" id="UP000076761"/>
    </source>
</evidence>
<evidence type="ECO:0000313" key="2">
    <source>
        <dbReference type="EMBL" id="KZT20058.1"/>
    </source>
</evidence>
<gene>
    <name evidence="2" type="ORF">NEOLEDRAFT_1141247</name>
</gene>
<proteinExistence type="predicted"/>
<accession>A0A165NSU2</accession>
<keyword evidence="3" id="KW-1185">Reference proteome</keyword>
<dbReference type="Proteomes" id="UP000076761">
    <property type="component" value="Unassembled WGS sequence"/>
</dbReference>
<reference evidence="2 3" key="1">
    <citation type="journal article" date="2016" name="Mol. Biol. Evol.">
        <title>Comparative Genomics of Early-Diverging Mushroom-Forming Fungi Provides Insights into the Origins of Lignocellulose Decay Capabilities.</title>
        <authorList>
            <person name="Nagy L.G."/>
            <person name="Riley R."/>
            <person name="Tritt A."/>
            <person name="Adam C."/>
            <person name="Daum C."/>
            <person name="Floudas D."/>
            <person name="Sun H."/>
            <person name="Yadav J.S."/>
            <person name="Pangilinan J."/>
            <person name="Larsson K.H."/>
            <person name="Matsuura K."/>
            <person name="Barry K."/>
            <person name="Labutti K."/>
            <person name="Kuo R."/>
            <person name="Ohm R.A."/>
            <person name="Bhattacharya S.S."/>
            <person name="Shirouzu T."/>
            <person name="Yoshinaga Y."/>
            <person name="Martin F.M."/>
            <person name="Grigoriev I.V."/>
            <person name="Hibbett D.S."/>
        </authorList>
    </citation>
    <scope>NUCLEOTIDE SEQUENCE [LARGE SCALE GENOMIC DNA]</scope>
    <source>
        <strain evidence="2 3">HHB14362 ss-1</strain>
    </source>
</reference>
<dbReference type="AlphaFoldDB" id="A0A165NSU2"/>
<feature type="transmembrane region" description="Helical" evidence="1">
    <location>
        <begin position="23"/>
        <end position="50"/>
    </location>
</feature>
<keyword evidence="1" id="KW-0812">Transmembrane</keyword>
<protein>
    <submittedName>
        <fullName evidence="2">Uncharacterized protein</fullName>
    </submittedName>
</protein>
<name>A0A165NSU2_9AGAM</name>
<keyword evidence="1" id="KW-1133">Transmembrane helix</keyword>
<dbReference type="InParanoid" id="A0A165NSU2"/>
<sequence>MAVEVGGDMDIAGMGGKSIPNALCGLIIVFQQVIVEVALIVAKVLSVMLLNGPYGTP</sequence>
<keyword evidence="1" id="KW-0472">Membrane</keyword>
<organism evidence="2 3">
    <name type="scientific">Neolentinus lepideus HHB14362 ss-1</name>
    <dbReference type="NCBI Taxonomy" id="1314782"/>
    <lineage>
        <taxon>Eukaryota</taxon>
        <taxon>Fungi</taxon>
        <taxon>Dikarya</taxon>
        <taxon>Basidiomycota</taxon>
        <taxon>Agaricomycotina</taxon>
        <taxon>Agaricomycetes</taxon>
        <taxon>Gloeophyllales</taxon>
        <taxon>Gloeophyllaceae</taxon>
        <taxon>Neolentinus</taxon>
    </lineage>
</organism>
<evidence type="ECO:0000256" key="1">
    <source>
        <dbReference type="SAM" id="Phobius"/>
    </source>
</evidence>